<evidence type="ECO:0000313" key="2">
    <source>
        <dbReference type="Proteomes" id="UP001066276"/>
    </source>
</evidence>
<reference evidence="1" key="1">
    <citation type="journal article" date="2022" name="bioRxiv">
        <title>Sequencing and chromosome-scale assembly of the giantPleurodeles waltlgenome.</title>
        <authorList>
            <person name="Brown T."/>
            <person name="Elewa A."/>
            <person name="Iarovenko S."/>
            <person name="Subramanian E."/>
            <person name="Araus A.J."/>
            <person name="Petzold A."/>
            <person name="Susuki M."/>
            <person name="Suzuki K.-i.T."/>
            <person name="Hayashi T."/>
            <person name="Toyoda A."/>
            <person name="Oliveira C."/>
            <person name="Osipova E."/>
            <person name="Leigh N.D."/>
            <person name="Simon A."/>
            <person name="Yun M.H."/>
        </authorList>
    </citation>
    <scope>NUCLEOTIDE SEQUENCE</scope>
    <source>
        <strain evidence="1">20211129_DDA</strain>
        <tissue evidence="1">Liver</tissue>
    </source>
</reference>
<dbReference type="PANTHER" id="PTHR47027:SF26">
    <property type="entry name" value="REVERSE TRANSCRIPTASE DOMAIN-CONTAINING PROTEIN"/>
    <property type="match status" value="1"/>
</dbReference>
<gene>
    <name evidence="1" type="ORF">NDU88_004665</name>
</gene>
<organism evidence="1 2">
    <name type="scientific">Pleurodeles waltl</name>
    <name type="common">Iberian ribbed newt</name>
    <dbReference type="NCBI Taxonomy" id="8319"/>
    <lineage>
        <taxon>Eukaryota</taxon>
        <taxon>Metazoa</taxon>
        <taxon>Chordata</taxon>
        <taxon>Craniata</taxon>
        <taxon>Vertebrata</taxon>
        <taxon>Euteleostomi</taxon>
        <taxon>Amphibia</taxon>
        <taxon>Batrachia</taxon>
        <taxon>Caudata</taxon>
        <taxon>Salamandroidea</taxon>
        <taxon>Salamandridae</taxon>
        <taxon>Pleurodelinae</taxon>
        <taxon>Pleurodeles</taxon>
    </lineage>
</organism>
<dbReference type="EMBL" id="JANPWB010000010">
    <property type="protein sequence ID" value="KAJ1138274.1"/>
    <property type="molecule type" value="Genomic_DNA"/>
</dbReference>
<accession>A0AAV7QGT0</accession>
<keyword evidence="2" id="KW-1185">Reference proteome</keyword>
<dbReference type="PANTHER" id="PTHR47027">
    <property type="entry name" value="REVERSE TRANSCRIPTASE DOMAIN-CONTAINING PROTEIN"/>
    <property type="match status" value="1"/>
</dbReference>
<dbReference type="Proteomes" id="UP001066276">
    <property type="component" value="Chromosome 6"/>
</dbReference>
<evidence type="ECO:0008006" key="3">
    <source>
        <dbReference type="Google" id="ProtNLM"/>
    </source>
</evidence>
<evidence type="ECO:0000313" key="1">
    <source>
        <dbReference type="EMBL" id="KAJ1138274.1"/>
    </source>
</evidence>
<dbReference type="AlphaFoldDB" id="A0AAV7QGT0"/>
<name>A0AAV7QGT0_PLEWA</name>
<comment type="caution">
    <text evidence="1">The sequence shown here is derived from an EMBL/GenBank/DDBJ whole genome shotgun (WGS) entry which is preliminary data.</text>
</comment>
<sequence length="153" mass="17457">MYVEPINTAEGEILKAVDKFTYLGSTLSRSVNNDDEVDTCITKAFGQLWQSVWERRGVKLSTKLKMYKTVILPALLYACETWTVYELHAKKLNRFHMNCSRRLLKITWQDKVPDRDVVSQVGLSSSYTEESPSQVGRPPCTYASHTPPRAIVL</sequence>
<protein>
    <recommendedName>
        <fullName evidence="3">Reverse transcriptase</fullName>
    </recommendedName>
</protein>
<proteinExistence type="predicted"/>